<feature type="binding site" evidence="6">
    <location>
        <position position="179"/>
    </location>
    <ligand>
        <name>Zn(2+)</name>
        <dbReference type="ChEBI" id="CHEBI:29105"/>
    </ligand>
</feature>
<dbReference type="GO" id="GO:0008725">
    <property type="term" value="F:DNA-3-methyladenine glycosylase activity"/>
    <property type="evidence" value="ECO:0007669"/>
    <property type="project" value="InterPro"/>
</dbReference>
<reference evidence="7" key="1">
    <citation type="submission" date="2021-02" db="EMBL/GenBank/DDBJ databases">
        <authorList>
            <person name="Steward A R."/>
        </authorList>
    </citation>
    <scope>NUCLEOTIDE SEQUENCE</scope>
</reference>
<organism evidence="7 8">
    <name type="scientific">Pieris macdunnoughi</name>
    <dbReference type="NCBI Taxonomy" id="345717"/>
    <lineage>
        <taxon>Eukaryota</taxon>
        <taxon>Metazoa</taxon>
        <taxon>Ecdysozoa</taxon>
        <taxon>Arthropoda</taxon>
        <taxon>Hexapoda</taxon>
        <taxon>Insecta</taxon>
        <taxon>Pterygota</taxon>
        <taxon>Neoptera</taxon>
        <taxon>Endopterygota</taxon>
        <taxon>Lepidoptera</taxon>
        <taxon>Glossata</taxon>
        <taxon>Ditrysia</taxon>
        <taxon>Papilionoidea</taxon>
        <taxon>Pieridae</taxon>
        <taxon>Pierinae</taxon>
        <taxon>Pieris</taxon>
    </lineage>
</organism>
<keyword evidence="1 6" id="KW-0479">Metal-binding</keyword>
<feature type="binding site" evidence="6">
    <location>
        <position position="17"/>
    </location>
    <ligand>
        <name>Zn(2+)</name>
        <dbReference type="ChEBI" id="CHEBI:29105"/>
    </ligand>
</feature>
<evidence type="ECO:0000256" key="3">
    <source>
        <dbReference type="ARBA" id="ARBA00022801"/>
    </source>
</evidence>
<keyword evidence="8" id="KW-1185">Reference proteome</keyword>
<dbReference type="GO" id="GO:0046872">
    <property type="term" value="F:metal ion binding"/>
    <property type="evidence" value="ECO:0007669"/>
    <property type="project" value="UniProtKB-KW"/>
</dbReference>
<dbReference type="InterPro" id="IPR052891">
    <property type="entry name" value="DNA-3mA_glycosylase"/>
</dbReference>
<sequence>MKRCGWVNNDPLYISYHDNEWGVPELHSQKLFELLCLEGQQAGLSWITILKKRESYRQLFHNFDPYEIEKFDDNCVQIFLSETRIVRHKGKIQAIINNAKCYIDMESNEENFSDFIWKFVHYKPIINNWTSDKEVPTETEVSKELSKSLKQRGFKFVGSTICYAFMQASGLVNDHITDCVCRKKI</sequence>
<feature type="binding site" evidence="6">
    <location>
        <position position="4"/>
    </location>
    <ligand>
        <name>Zn(2+)</name>
        <dbReference type="ChEBI" id="CHEBI:29105"/>
    </ligand>
</feature>
<dbReference type="SUPFAM" id="SSF48150">
    <property type="entry name" value="DNA-glycosylase"/>
    <property type="match status" value="1"/>
</dbReference>
<name>A0A821N9L2_9NEOP</name>
<dbReference type="InterPro" id="IPR005019">
    <property type="entry name" value="Adenine_glyco"/>
</dbReference>
<evidence type="ECO:0000256" key="6">
    <source>
        <dbReference type="PIRSR" id="PIRSR605019-1"/>
    </source>
</evidence>
<evidence type="ECO:0000256" key="4">
    <source>
        <dbReference type="ARBA" id="ARBA00022833"/>
    </source>
</evidence>
<comment type="caution">
    <text evidence="7">The sequence shown here is derived from an EMBL/GenBank/DDBJ whole genome shotgun (WGS) entry which is preliminary data.</text>
</comment>
<keyword evidence="5" id="KW-0234">DNA repair</keyword>
<evidence type="ECO:0000256" key="1">
    <source>
        <dbReference type="ARBA" id="ARBA00022723"/>
    </source>
</evidence>
<evidence type="ECO:0000313" key="7">
    <source>
        <dbReference type="EMBL" id="CAF4783790.1"/>
    </source>
</evidence>
<dbReference type="InterPro" id="IPR004597">
    <property type="entry name" value="Tag"/>
</dbReference>
<dbReference type="InterPro" id="IPR011257">
    <property type="entry name" value="DNA_glycosylase"/>
</dbReference>
<dbReference type="OrthoDB" id="3941538at2759"/>
<keyword evidence="4 6" id="KW-0862">Zinc</keyword>
<gene>
    <name evidence="7" type="ORF">PMACD_LOCUS2488</name>
</gene>
<feature type="binding site" evidence="6">
    <location>
        <position position="175"/>
    </location>
    <ligand>
        <name>Zn(2+)</name>
        <dbReference type="ChEBI" id="CHEBI:29105"/>
    </ligand>
</feature>
<protein>
    <recommendedName>
        <fullName evidence="9">DNA-3-methyladenine glycosylase I</fullName>
    </recommendedName>
</protein>
<dbReference type="PANTHER" id="PTHR30037">
    <property type="entry name" value="DNA-3-METHYLADENINE GLYCOSYLASE 1"/>
    <property type="match status" value="1"/>
</dbReference>
<dbReference type="EMBL" id="CAJOBZ010000004">
    <property type="protein sequence ID" value="CAF4783790.1"/>
    <property type="molecule type" value="Genomic_DNA"/>
</dbReference>
<keyword evidence="2" id="KW-0227">DNA damage</keyword>
<dbReference type="GO" id="GO:0006284">
    <property type="term" value="P:base-excision repair"/>
    <property type="evidence" value="ECO:0007669"/>
    <property type="project" value="InterPro"/>
</dbReference>
<dbReference type="Proteomes" id="UP000663880">
    <property type="component" value="Unassembled WGS sequence"/>
</dbReference>
<dbReference type="Pfam" id="PF03352">
    <property type="entry name" value="Adenine_glyco"/>
    <property type="match status" value="1"/>
</dbReference>
<evidence type="ECO:0008006" key="9">
    <source>
        <dbReference type="Google" id="ProtNLM"/>
    </source>
</evidence>
<proteinExistence type="predicted"/>
<evidence type="ECO:0000256" key="5">
    <source>
        <dbReference type="ARBA" id="ARBA00023204"/>
    </source>
</evidence>
<dbReference type="AlphaFoldDB" id="A0A821N9L2"/>
<evidence type="ECO:0000256" key="2">
    <source>
        <dbReference type="ARBA" id="ARBA00022763"/>
    </source>
</evidence>
<dbReference type="PANTHER" id="PTHR30037:SF4">
    <property type="entry name" value="DNA-3-METHYLADENINE GLYCOSYLASE I"/>
    <property type="match status" value="1"/>
</dbReference>
<dbReference type="Gene3D" id="1.10.340.30">
    <property type="entry name" value="Hypothetical protein, domain 2"/>
    <property type="match status" value="1"/>
</dbReference>
<dbReference type="NCBIfam" id="TIGR00624">
    <property type="entry name" value="tag"/>
    <property type="match status" value="1"/>
</dbReference>
<keyword evidence="3" id="KW-0378">Hydrolase</keyword>
<accession>A0A821N9L2</accession>
<dbReference type="FunFam" id="1.10.340.30:FF:000009">
    <property type="entry name" value="DNA-3-methyladenine glycosylase I"/>
    <property type="match status" value="1"/>
</dbReference>
<evidence type="ECO:0000313" key="8">
    <source>
        <dbReference type="Proteomes" id="UP000663880"/>
    </source>
</evidence>